<feature type="compositionally biased region" description="Polar residues" evidence="1">
    <location>
        <begin position="13"/>
        <end position="22"/>
    </location>
</feature>
<organism evidence="2 3">
    <name type="scientific">Podospora appendiculata</name>
    <dbReference type="NCBI Taxonomy" id="314037"/>
    <lineage>
        <taxon>Eukaryota</taxon>
        <taxon>Fungi</taxon>
        <taxon>Dikarya</taxon>
        <taxon>Ascomycota</taxon>
        <taxon>Pezizomycotina</taxon>
        <taxon>Sordariomycetes</taxon>
        <taxon>Sordariomycetidae</taxon>
        <taxon>Sordariales</taxon>
        <taxon>Podosporaceae</taxon>
        <taxon>Podospora</taxon>
    </lineage>
</organism>
<sequence>MHRTTRNGRELETSTFSNAIHQGSSASNAAGCIIKGKMPNLRSESRWRGCSDKRTRGQYTHVRPSPCLPVYLYLLACLPTANGPGSQVHMQWMPQKNIITDYWLPKTIFEKAKRGRNLSFPALGLHLPSQLGLPPGCQMLGAGTKRCAGADDIKPGLRWIRDIRQREN</sequence>
<dbReference type="Proteomes" id="UP001270362">
    <property type="component" value="Unassembled WGS sequence"/>
</dbReference>
<dbReference type="EMBL" id="JAULSO010000011">
    <property type="protein sequence ID" value="KAK3680757.1"/>
    <property type="molecule type" value="Genomic_DNA"/>
</dbReference>
<protein>
    <submittedName>
        <fullName evidence="2">Uncharacterized protein</fullName>
    </submittedName>
</protein>
<evidence type="ECO:0000256" key="1">
    <source>
        <dbReference type="SAM" id="MobiDB-lite"/>
    </source>
</evidence>
<evidence type="ECO:0000313" key="3">
    <source>
        <dbReference type="Proteomes" id="UP001270362"/>
    </source>
</evidence>
<proteinExistence type="predicted"/>
<comment type="caution">
    <text evidence="2">The sequence shown here is derived from an EMBL/GenBank/DDBJ whole genome shotgun (WGS) entry which is preliminary data.</text>
</comment>
<name>A0AAE0WYP4_9PEZI</name>
<keyword evidence="3" id="KW-1185">Reference proteome</keyword>
<gene>
    <name evidence="2" type="ORF">B0T22DRAFT_118766</name>
</gene>
<reference evidence="2" key="1">
    <citation type="journal article" date="2023" name="Mol. Phylogenet. Evol.">
        <title>Genome-scale phylogeny and comparative genomics of the fungal order Sordariales.</title>
        <authorList>
            <person name="Hensen N."/>
            <person name="Bonometti L."/>
            <person name="Westerberg I."/>
            <person name="Brannstrom I.O."/>
            <person name="Guillou S."/>
            <person name="Cros-Aarteil S."/>
            <person name="Calhoun S."/>
            <person name="Haridas S."/>
            <person name="Kuo A."/>
            <person name="Mondo S."/>
            <person name="Pangilinan J."/>
            <person name="Riley R."/>
            <person name="LaButti K."/>
            <person name="Andreopoulos B."/>
            <person name="Lipzen A."/>
            <person name="Chen C."/>
            <person name="Yan M."/>
            <person name="Daum C."/>
            <person name="Ng V."/>
            <person name="Clum A."/>
            <person name="Steindorff A."/>
            <person name="Ohm R.A."/>
            <person name="Martin F."/>
            <person name="Silar P."/>
            <person name="Natvig D.O."/>
            <person name="Lalanne C."/>
            <person name="Gautier V."/>
            <person name="Ament-Velasquez S.L."/>
            <person name="Kruys A."/>
            <person name="Hutchinson M.I."/>
            <person name="Powell A.J."/>
            <person name="Barry K."/>
            <person name="Miller A.N."/>
            <person name="Grigoriev I.V."/>
            <person name="Debuchy R."/>
            <person name="Gladieux P."/>
            <person name="Hiltunen Thoren M."/>
            <person name="Johannesson H."/>
        </authorList>
    </citation>
    <scope>NUCLEOTIDE SEQUENCE</scope>
    <source>
        <strain evidence="2">CBS 314.62</strain>
    </source>
</reference>
<accession>A0AAE0WYP4</accession>
<dbReference type="AlphaFoldDB" id="A0AAE0WYP4"/>
<feature type="region of interest" description="Disordered" evidence="1">
    <location>
        <begin position="1"/>
        <end position="22"/>
    </location>
</feature>
<evidence type="ECO:0000313" key="2">
    <source>
        <dbReference type="EMBL" id="KAK3680757.1"/>
    </source>
</evidence>
<reference evidence="2" key="2">
    <citation type="submission" date="2023-06" db="EMBL/GenBank/DDBJ databases">
        <authorList>
            <consortium name="Lawrence Berkeley National Laboratory"/>
            <person name="Haridas S."/>
            <person name="Hensen N."/>
            <person name="Bonometti L."/>
            <person name="Westerberg I."/>
            <person name="Brannstrom I.O."/>
            <person name="Guillou S."/>
            <person name="Cros-Aarteil S."/>
            <person name="Calhoun S."/>
            <person name="Kuo A."/>
            <person name="Mondo S."/>
            <person name="Pangilinan J."/>
            <person name="Riley R."/>
            <person name="Labutti K."/>
            <person name="Andreopoulos B."/>
            <person name="Lipzen A."/>
            <person name="Chen C."/>
            <person name="Yanf M."/>
            <person name="Daum C."/>
            <person name="Ng V."/>
            <person name="Clum A."/>
            <person name="Steindorff A."/>
            <person name="Ohm R."/>
            <person name="Martin F."/>
            <person name="Silar P."/>
            <person name="Natvig D."/>
            <person name="Lalanne C."/>
            <person name="Gautier V."/>
            <person name="Ament-Velasquez S.L."/>
            <person name="Kruys A."/>
            <person name="Hutchinson M.I."/>
            <person name="Powell A.J."/>
            <person name="Barry K."/>
            <person name="Miller A.N."/>
            <person name="Grigoriev I.V."/>
            <person name="Debuchy R."/>
            <person name="Gladieux P."/>
            <person name="Thoren M.H."/>
            <person name="Johannesson H."/>
        </authorList>
    </citation>
    <scope>NUCLEOTIDE SEQUENCE</scope>
    <source>
        <strain evidence="2">CBS 314.62</strain>
    </source>
</reference>